<dbReference type="EMBL" id="QLLM01000012">
    <property type="protein sequence ID" value="RAJ02794.1"/>
    <property type="molecule type" value="Genomic_DNA"/>
</dbReference>
<reference evidence="14 15" key="1">
    <citation type="submission" date="2018-06" db="EMBL/GenBank/DDBJ databases">
        <title>Freshwater and sediment microbial communities from various areas in North America, analyzing microbe dynamics in response to fracking.</title>
        <authorList>
            <person name="Lamendella R."/>
        </authorList>
    </citation>
    <scope>NUCLEOTIDE SEQUENCE [LARGE SCALE GENOMIC DNA]</scope>
    <source>
        <strain evidence="14 15">17</strain>
    </source>
</reference>
<keyword evidence="6 11" id="KW-0812">Transmembrane</keyword>
<evidence type="ECO:0000256" key="11">
    <source>
        <dbReference type="SAM" id="Phobius"/>
    </source>
</evidence>
<keyword evidence="4 10" id="KW-1003">Cell membrane</keyword>
<dbReference type="InterPro" id="IPR005628">
    <property type="entry name" value="GspK"/>
</dbReference>
<evidence type="ECO:0000256" key="6">
    <source>
        <dbReference type="ARBA" id="ARBA00022692"/>
    </source>
</evidence>
<evidence type="ECO:0000256" key="2">
    <source>
        <dbReference type="ARBA" id="ARBA00007246"/>
    </source>
</evidence>
<evidence type="ECO:0000313" key="15">
    <source>
        <dbReference type="Proteomes" id="UP000249422"/>
    </source>
</evidence>
<dbReference type="InterPro" id="IPR049179">
    <property type="entry name" value="T2SSK_SAM-like_2nd"/>
</dbReference>
<dbReference type="AlphaFoldDB" id="A0AAX1PHB7"/>
<evidence type="ECO:0000259" key="12">
    <source>
        <dbReference type="Pfam" id="PF03934"/>
    </source>
</evidence>
<dbReference type="InterPro" id="IPR045584">
    <property type="entry name" value="Pilin-like"/>
</dbReference>
<dbReference type="Gene3D" id="1.10.40.60">
    <property type="entry name" value="EpsJ-like"/>
    <property type="match status" value="2"/>
</dbReference>
<evidence type="ECO:0000313" key="14">
    <source>
        <dbReference type="EMBL" id="RAJ02794.1"/>
    </source>
</evidence>
<keyword evidence="8 11" id="KW-1133">Transmembrane helix</keyword>
<name>A0AAX1PHB7_AERSA</name>
<keyword evidence="9 10" id="KW-0472">Membrane</keyword>
<dbReference type="SUPFAM" id="SSF54523">
    <property type="entry name" value="Pili subunits"/>
    <property type="match status" value="1"/>
</dbReference>
<feature type="transmembrane region" description="Helical" evidence="11">
    <location>
        <begin position="26"/>
        <end position="45"/>
    </location>
</feature>
<dbReference type="InterPro" id="IPR049031">
    <property type="entry name" value="T2SSK_SAM-like_1st"/>
</dbReference>
<organism evidence="14 15">
    <name type="scientific">Aeromonas salmonicida</name>
    <dbReference type="NCBI Taxonomy" id="645"/>
    <lineage>
        <taxon>Bacteria</taxon>
        <taxon>Pseudomonadati</taxon>
        <taxon>Pseudomonadota</taxon>
        <taxon>Gammaproteobacteria</taxon>
        <taxon>Aeromonadales</taxon>
        <taxon>Aeromonadaceae</taxon>
        <taxon>Aeromonas</taxon>
    </lineage>
</organism>
<evidence type="ECO:0000256" key="1">
    <source>
        <dbReference type="ARBA" id="ARBA00004533"/>
    </source>
</evidence>
<comment type="caution">
    <text evidence="14">The sequence shown here is derived from an EMBL/GenBank/DDBJ whole genome shotgun (WGS) entry which is preliminary data.</text>
</comment>
<protein>
    <recommendedName>
        <fullName evidence="10">Type II secretion system protein K</fullName>
    </recommendedName>
</protein>
<evidence type="ECO:0000256" key="8">
    <source>
        <dbReference type="ARBA" id="ARBA00022989"/>
    </source>
</evidence>
<evidence type="ECO:0000256" key="4">
    <source>
        <dbReference type="ARBA" id="ARBA00022475"/>
    </source>
</evidence>
<dbReference type="SUPFAM" id="SSF158544">
    <property type="entry name" value="GspK insert domain-like"/>
    <property type="match status" value="2"/>
</dbReference>
<dbReference type="PANTHER" id="PTHR38831">
    <property type="entry name" value="TYPE II SECRETION SYSTEM PROTEIN K"/>
    <property type="match status" value="1"/>
</dbReference>
<feature type="domain" description="T2SS protein K second SAM-like" evidence="12">
    <location>
        <begin position="240"/>
        <end position="304"/>
    </location>
</feature>
<evidence type="ECO:0000256" key="9">
    <source>
        <dbReference type="ARBA" id="ARBA00023136"/>
    </source>
</evidence>
<keyword evidence="5 10" id="KW-0997">Cell inner membrane</keyword>
<feature type="domain" description="T2SS protein K first SAM-like" evidence="13">
    <location>
        <begin position="120"/>
        <end position="235"/>
    </location>
</feature>
<gene>
    <name evidence="14" type="ORF">DEU50_112138</name>
</gene>
<evidence type="ECO:0000259" key="13">
    <source>
        <dbReference type="Pfam" id="PF21687"/>
    </source>
</evidence>
<comment type="subcellular location">
    <subcellularLocation>
        <location evidence="1 10">Cell inner membrane</location>
    </subcellularLocation>
</comment>
<evidence type="ECO:0000256" key="3">
    <source>
        <dbReference type="ARBA" id="ARBA00022448"/>
    </source>
</evidence>
<dbReference type="PIRSF" id="PIRSF002786">
    <property type="entry name" value="XcpX"/>
    <property type="match status" value="1"/>
</dbReference>
<dbReference type="GO" id="GO:0009306">
    <property type="term" value="P:protein secretion"/>
    <property type="evidence" value="ECO:0007669"/>
    <property type="project" value="InterPro"/>
</dbReference>
<keyword evidence="3 10" id="KW-0813">Transport</keyword>
<dbReference type="PANTHER" id="PTHR38831:SF1">
    <property type="entry name" value="TYPE II SECRETION SYSTEM PROTEIN K-RELATED"/>
    <property type="match status" value="1"/>
</dbReference>
<sequence>MASELTMATRRNRGGHAARPGRQGGMALLVVLLILSVMVIIASNMSGRLQLELRRTGNLTAGKQAWWYAMSAEALVSKVLAQDFKDDPNVVSLGQNWARQDAVFPVDDGKLTGRVRDLQSCFNLNSLSVPLKDGVSGDDLEKQPYQVKAFHALLKQLEVEDYEAVQLTDAIRDWTDKDTALVSSYGAEDAYYEGLTPPYLTANQWMISTDELRAVRGVSAKLYARLAPYVCALPTDKLVVNINTIKPEQAALLVALYQDKIGLDDAKRVLTSRPQKGWKDKKAMTDQMPVQVSTIQGLDAALDVKSSYFEAKLIAEVGDTRARLESVFVRGKDNKLVMLRRLSGGAE</sequence>
<dbReference type="Pfam" id="PF21687">
    <property type="entry name" value="T2SSK_1st"/>
    <property type="match status" value="1"/>
</dbReference>
<evidence type="ECO:0000256" key="5">
    <source>
        <dbReference type="ARBA" id="ARBA00022519"/>
    </source>
</evidence>
<dbReference type="Gene3D" id="3.30.1300.30">
    <property type="entry name" value="GSPII I/J protein-like"/>
    <property type="match status" value="1"/>
</dbReference>
<dbReference type="Proteomes" id="UP000249422">
    <property type="component" value="Unassembled WGS sequence"/>
</dbReference>
<comment type="similarity">
    <text evidence="2 10">Belongs to the GSP K family.</text>
</comment>
<proteinExistence type="inferred from homology"/>
<accession>A0AAX1PHB7</accession>
<evidence type="ECO:0000256" key="10">
    <source>
        <dbReference type="PIRNR" id="PIRNR002786"/>
    </source>
</evidence>
<dbReference type="InterPro" id="IPR038072">
    <property type="entry name" value="GspK_central_sf"/>
</dbReference>
<dbReference type="Pfam" id="PF03934">
    <property type="entry name" value="T2SSK"/>
    <property type="match status" value="1"/>
</dbReference>
<dbReference type="GO" id="GO:0005886">
    <property type="term" value="C:plasma membrane"/>
    <property type="evidence" value="ECO:0007669"/>
    <property type="project" value="UniProtKB-SubCell"/>
</dbReference>
<keyword evidence="7" id="KW-0653">Protein transport</keyword>
<evidence type="ECO:0000256" key="7">
    <source>
        <dbReference type="ARBA" id="ARBA00022927"/>
    </source>
</evidence>
<dbReference type="NCBIfam" id="NF037980">
    <property type="entry name" value="T2SS_GspK"/>
    <property type="match status" value="1"/>
</dbReference>